<dbReference type="Proteomes" id="UP000271603">
    <property type="component" value="Chromosome"/>
</dbReference>
<name>A0A3S5DFA5_SERRU</name>
<accession>A0A3S5DFA5</accession>
<evidence type="ECO:0000313" key="2">
    <source>
        <dbReference type="Proteomes" id="UP000271603"/>
    </source>
</evidence>
<evidence type="ECO:0000313" key="1">
    <source>
        <dbReference type="EMBL" id="VEA71643.1"/>
    </source>
</evidence>
<gene>
    <name evidence="1" type="ORF">NCTC9419_03208</name>
</gene>
<reference evidence="1 2" key="1">
    <citation type="submission" date="2018-12" db="EMBL/GenBank/DDBJ databases">
        <authorList>
            <consortium name="Pathogen Informatics"/>
        </authorList>
    </citation>
    <scope>NUCLEOTIDE SEQUENCE [LARGE SCALE GENOMIC DNA]</scope>
    <source>
        <strain evidence="1 2">NCTC9419</strain>
    </source>
</reference>
<organism evidence="1 2">
    <name type="scientific">Serratia rubidaea</name>
    <name type="common">Serratia marinorubra</name>
    <dbReference type="NCBI Taxonomy" id="61652"/>
    <lineage>
        <taxon>Bacteria</taxon>
        <taxon>Pseudomonadati</taxon>
        <taxon>Pseudomonadota</taxon>
        <taxon>Gammaproteobacteria</taxon>
        <taxon>Enterobacterales</taxon>
        <taxon>Yersiniaceae</taxon>
        <taxon>Serratia</taxon>
    </lineage>
</organism>
<sequence>MTCLSLLFFRPIFLPTGDGRRVDGWRVLTVLAYLEREDDAVVLRERAPDVALARPEQRSTRCSR</sequence>
<dbReference type="AlphaFoldDB" id="A0A3S5DFA5"/>
<dbReference type="EMBL" id="LR134155">
    <property type="protein sequence ID" value="VEA71643.1"/>
    <property type="molecule type" value="Genomic_DNA"/>
</dbReference>
<proteinExistence type="predicted"/>
<protein>
    <submittedName>
        <fullName evidence="1">Uncharacterized protein</fullName>
    </submittedName>
</protein>